<dbReference type="EMBL" id="QTSU01000001">
    <property type="protein sequence ID" value="RDZ28273.1"/>
    <property type="molecule type" value="Genomic_DNA"/>
</dbReference>
<evidence type="ECO:0000313" key="2">
    <source>
        <dbReference type="Proteomes" id="UP000264492"/>
    </source>
</evidence>
<sequence>MHASRRAAPWSIVMTYLYVQEITDKKVGKNLNEPEVAIQVLRTIQTIAEATEPVDGDQVKQWLGLLRDNEILAQKWKTSAHGIEIYPSGKRSEDRLGIVVNNGVVTVVNAWISEH</sequence>
<proteinExistence type="predicted"/>
<name>A0A371K2Y7_9GAMM</name>
<comment type="caution">
    <text evidence="1">The sequence shown here is derived from an EMBL/GenBank/DDBJ whole genome shotgun (WGS) entry which is preliminary data.</text>
</comment>
<evidence type="ECO:0000313" key="1">
    <source>
        <dbReference type="EMBL" id="RDZ28273.1"/>
    </source>
</evidence>
<accession>A0A371K2Y7</accession>
<protein>
    <submittedName>
        <fullName evidence="1">Uncharacterized protein</fullName>
    </submittedName>
</protein>
<dbReference type="AlphaFoldDB" id="A0A371K2Y7"/>
<dbReference type="Proteomes" id="UP000264492">
    <property type="component" value="Unassembled WGS sequence"/>
</dbReference>
<gene>
    <name evidence="1" type="ORF">DX914_03765</name>
</gene>
<reference evidence="1 2" key="1">
    <citation type="submission" date="2018-08" db="EMBL/GenBank/DDBJ databases">
        <title>Lysobacter sp. zong2l5, whole genome shotgun sequence.</title>
        <authorList>
            <person name="Zhang X."/>
            <person name="Feng G."/>
            <person name="Zhu H."/>
        </authorList>
    </citation>
    <scope>NUCLEOTIDE SEQUENCE [LARGE SCALE GENOMIC DNA]</scope>
    <source>
        <strain evidence="2">zong2l5</strain>
    </source>
</reference>
<keyword evidence="2" id="KW-1185">Reference proteome</keyword>
<organism evidence="1 2">
    <name type="scientific">Lysobacter silvisoli</name>
    <dbReference type="NCBI Taxonomy" id="2293254"/>
    <lineage>
        <taxon>Bacteria</taxon>
        <taxon>Pseudomonadati</taxon>
        <taxon>Pseudomonadota</taxon>
        <taxon>Gammaproteobacteria</taxon>
        <taxon>Lysobacterales</taxon>
        <taxon>Lysobacteraceae</taxon>
        <taxon>Lysobacter</taxon>
    </lineage>
</organism>